<dbReference type="GO" id="GO:0008254">
    <property type="term" value="F:3'-nucleotidase activity"/>
    <property type="evidence" value="ECO:0007669"/>
    <property type="project" value="TreeGrafter"/>
</dbReference>
<reference evidence="11" key="1">
    <citation type="journal article" date="2020" name="mSystems">
        <title>Genome- and Community-Level Interaction Insights into Carbon Utilization and Element Cycling Functions of Hydrothermarchaeota in Hydrothermal Sediment.</title>
        <authorList>
            <person name="Zhou Z."/>
            <person name="Liu Y."/>
            <person name="Xu W."/>
            <person name="Pan J."/>
            <person name="Luo Z.H."/>
            <person name="Li M."/>
        </authorList>
    </citation>
    <scope>NUCLEOTIDE SEQUENCE [LARGE SCALE GENOMIC DNA]</scope>
    <source>
        <strain evidence="11">SpSt-500</strain>
    </source>
</reference>
<dbReference type="Gene3D" id="3.40.1210.10">
    <property type="entry name" value="Survival protein SurE-like phosphatase/nucleotidase"/>
    <property type="match status" value="1"/>
</dbReference>
<feature type="binding site" evidence="9">
    <location>
        <position position="8"/>
    </location>
    <ligand>
        <name>a divalent metal cation</name>
        <dbReference type="ChEBI" id="CHEBI:60240"/>
    </ligand>
</feature>
<dbReference type="GO" id="GO:0008253">
    <property type="term" value="F:5'-nucleotidase activity"/>
    <property type="evidence" value="ECO:0007669"/>
    <property type="project" value="UniProtKB-UniRule"/>
</dbReference>
<evidence type="ECO:0000256" key="8">
    <source>
        <dbReference type="ARBA" id="ARBA00022801"/>
    </source>
</evidence>
<dbReference type="PANTHER" id="PTHR30457:SF12">
    <property type="entry name" value="5'_3'-NUCLEOTIDASE SURE"/>
    <property type="match status" value="1"/>
</dbReference>
<comment type="cofactor">
    <cofactor evidence="9">
        <name>a divalent metal cation</name>
        <dbReference type="ChEBI" id="CHEBI:60240"/>
    </cofactor>
    <text evidence="9">Binds 1 divalent metal cation per subunit.</text>
</comment>
<dbReference type="AlphaFoldDB" id="A0A832G7U4"/>
<comment type="similarity">
    <text evidence="4 9">Belongs to the SurE nucleotidase family.</text>
</comment>
<dbReference type="PANTHER" id="PTHR30457">
    <property type="entry name" value="5'-NUCLEOTIDASE SURE"/>
    <property type="match status" value="1"/>
</dbReference>
<protein>
    <recommendedName>
        <fullName evidence="9">5'-nucleotidase SurE</fullName>
        <ecNumber evidence="9">3.1.3.5</ecNumber>
    </recommendedName>
    <alternativeName>
        <fullName evidence="9">Nucleoside 5'-monophosphate phosphohydrolase</fullName>
    </alternativeName>
</protein>
<evidence type="ECO:0000256" key="4">
    <source>
        <dbReference type="ARBA" id="ARBA00011062"/>
    </source>
</evidence>
<keyword evidence="5 9" id="KW-0963">Cytoplasm</keyword>
<keyword evidence="7 9" id="KW-0547">Nucleotide-binding</keyword>
<evidence type="ECO:0000256" key="6">
    <source>
        <dbReference type="ARBA" id="ARBA00022723"/>
    </source>
</evidence>
<evidence type="ECO:0000259" key="10">
    <source>
        <dbReference type="Pfam" id="PF01975"/>
    </source>
</evidence>
<comment type="catalytic activity">
    <reaction evidence="1 9">
        <text>a ribonucleoside 5'-phosphate + H2O = a ribonucleoside + phosphate</text>
        <dbReference type="Rhea" id="RHEA:12484"/>
        <dbReference type="ChEBI" id="CHEBI:15377"/>
        <dbReference type="ChEBI" id="CHEBI:18254"/>
        <dbReference type="ChEBI" id="CHEBI:43474"/>
        <dbReference type="ChEBI" id="CHEBI:58043"/>
        <dbReference type="EC" id="3.1.3.5"/>
    </reaction>
</comment>
<dbReference type="GO" id="GO:0000166">
    <property type="term" value="F:nucleotide binding"/>
    <property type="evidence" value="ECO:0007669"/>
    <property type="project" value="UniProtKB-KW"/>
</dbReference>
<evidence type="ECO:0000256" key="3">
    <source>
        <dbReference type="ARBA" id="ARBA00004496"/>
    </source>
</evidence>
<feature type="binding site" evidence="9">
    <location>
        <position position="9"/>
    </location>
    <ligand>
        <name>a divalent metal cation</name>
        <dbReference type="ChEBI" id="CHEBI:60240"/>
    </ligand>
</feature>
<name>A0A832G7U4_9BACT</name>
<keyword evidence="6 9" id="KW-0479">Metal-binding</keyword>
<comment type="subcellular location">
    <subcellularLocation>
        <location evidence="3 9">Cytoplasm</location>
    </subcellularLocation>
</comment>
<evidence type="ECO:0000256" key="9">
    <source>
        <dbReference type="HAMAP-Rule" id="MF_00060"/>
    </source>
</evidence>
<evidence type="ECO:0000256" key="7">
    <source>
        <dbReference type="ARBA" id="ARBA00022741"/>
    </source>
</evidence>
<dbReference type="HAMAP" id="MF_00060">
    <property type="entry name" value="SurE"/>
    <property type="match status" value="1"/>
</dbReference>
<proteinExistence type="inferred from homology"/>
<dbReference type="GO" id="GO:0046872">
    <property type="term" value="F:metal ion binding"/>
    <property type="evidence" value="ECO:0007669"/>
    <property type="project" value="UniProtKB-UniRule"/>
</dbReference>
<comment type="cofactor">
    <cofactor evidence="2">
        <name>Mg(2+)</name>
        <dbReference type="ChEBI" id="CHEBI:18420"/>
    </cofactor>
</comment>
<dbReference type="InterPro" id="IPR036523">
    <property type="entry name" value="SurE-like_sf"/>
</dbReference>
<sequence length="264" mass="29331">MKILVSNDDGIDSAGIQVLVKSLREIADVTVVAPHQEQSAVGHAITMQTPLRVFEYHKDGKFFGYAIDGTPADCVKIGIRNLMTEPPDLMVSGINHGSNTAINIIYSGTVSAAREAAIMDVPSIAISVTSHSVMDFSFAAKVAKMLSLEVNKRGLPKGTMLNVNVPNLPEEQIAGILVTKQGKSKWDDIYEKRVDPYGRNYYWLTGNLVEVDHSLEYDQAAIRNNYVSVTPIHFDLTDYKTFEEMKEWKIENLFNAKAHRDISN</sequence>
<organism evidence="11">
    <name type="scientific">Ignavibacterium album</name>
    <dbReference type="NCBI Taxonomy" id="591197"/>
    <lineage>
        <taxon>Bacteria</taxon>
        <taxon>Pseudomonadati</taxon>
        <taxon>Ignavibacteriota</taxon>
        <taxon>Ignavibacteria</taxon>
        <taxon>Ignavibacteriales</taxon>
        <taxon>Ignavibacteriaceae</taxon>
        <taxon>Ignavibacterium</taxon>
    </lineage>
</organism>
<comment type="function">
    <text evidence="9">Nucleotidase that shows phosphatase activity on nucleoside 5'-monophosphates.</text>
</comment>
<dbReference type="NCBIfam" id="NF001492">
    <property type="entry name" value="PRK00346.2-2"/>
    <property type="match status" value="1"/>
</dbReference>
<dbReference type="NCBIfam" id="TIGR00087">
    <property type="entry name" value="surE"/>
    <property type="match status" value="1"/>
</dbReference>
<dbReference type="GO" id="GO:0004309">
    <property type="term" value="F:exopolyphosphatase activity"/>
    <property type="evidence" value="ECO:0007669"/>
    <property type="project" value="TreeGrafter"/>
</dbReference>
<dbReference type="NCBIfam" id="NF001490">
    <property type="entry name" value="PRK00346.1-4"/>
    <property type="match status" value="1"/>
</dbReference>
<dbReference type="InterPro" id="IPR030048">
    <property type="entry name" value="SurE"/>
</dbReference>
<evidence type="ECO:0000256" key="2">
    <source>
        <dbReference type="ARBA" id="ARBA00001946"/>
    </source>
</evidence>
<evidence type="ECO:0000313" key="11">
    <source>
        <dbReference type="EMBL" id="HGT48871.1"/>
    </source>
</evidence>
<evidence type="ECO:0000256" key="1">
    <source>
        <dbReference type="ARBA" id="ARBA00000815"/>
    </source>
</evidence>
<dbReference type="SUPFAM" id="SSF64167">
    <property type="entry name" value="SurE-like"/>
    <property type="match status" value="1"/>
</dbReference>
<dbReference type="EMBL" id="DSVI01000020">
    <property type="protein sequence ID" value="HGT48871.1"/>
    <property type="molecule type" value="Genomic_DNA"/>
</dbReference>
<dbReference type="FunFam" id="3.40.1210.10:FF:000001">
    <property type="entry name" value="5'/3'-nucleotidase SurE"/>
    <property type="match status" value="1"/>
</dbReference>
<dbReference type="EC" id="3.1.3.5" evidence="9"/>
<accession>A0A832G7U4</accession>
<dbReference type="GO" id="GO:0005737">
    <property type="term" value="C:cytoplasm"/>
    <property type="evidence" value="ECO:0007669"/>
    <property type="project" value="UniProtKB-SubCell"/>
</dbReference>
<dbReference type="InterPro" id="IPR002828">
    <property type="entry name" value="SurE-like_Pase/nucleotidase"/>
</dbReference>
<dbReference type="Pfam" id="PF01975">
    <property type="entry name" value="SurE"/>
    <property type="match status" value="1"/>
</dbReference>
<feature type="binding site" evidence="9">
    <location>
        <position position="95"/>
    </location>
    <ligand>
        <name>a divalent metal cation</name>
        <dbReference type="ChEBI" id="CHEBI:60240"/>
    </ligand>
</feature>
<gene>
    <name evidence="9 11" type="primary">surE</name>
    <name evidence="11" type="ORF">ENS56_12610</name>
</gene>
<keyword evidence="8 9" id="KW-0378">Hydrolase</keyword>
<feature type="domain" description="Survival protein SurE-like phosphatase/nucleotidase" evidence="10">
    <location>
        <begin position="3"/>
        <end position="187"/>
    </location>
</feature>
<comment type="caution">
    <text evidence="11">The sequence shown here is derived from an EMBL/GenBank/DDBJ whole genome shotgun (WGS) entry which is preliminary data.</text>
</comment>
<feature type="binding site" evidence="9">
    <location>
        <position position="39"/>
    </location>
    <ligand>
        <name>a divalent metal cation</name>
        <dbReference type="ChEBI" id="CHEBI:60240"/>
    </ligand>
</feature>
<evidence type="ECO:0000256" key="5">
    <source>
        <dbReference type="ARBA" id="ARBA00022490"/>
    </source>
</evidence>